<feature type="domain" description="GST C-terminal" evidence="2">
    <location>
        <begin position="1"/>
        <end position="111"/>
    </location>
</feature>
<dbReference type="InterPro" id="IPR004046">
    <property type="entry name" value="GST_C"/>
</dbReference>
<dbReference type="InterPro" id="IPR010987">
    <property type="entry name" value="Glutathione-S-Trfase_C-like"/>
</dbReference>
<organism evidence="3 4">
    <name type="scientific">Acer yangbiense</name>
    <dbReference type="NCBI Taxonomy" id="1000413"/>
    <lineage>
        <taxon>Eukaryota</taxon>
        <taxon>Viridiplantae</taxon>
        <taxon>Streptophyta</taxon>
        <taxon>Embryophyta</taxon>
        <taxon>Tracheophyta</taxon>
        <taxon>Spermatophyta</taxon>
        <taxon>Magnoliopsida</taxon>
        <taxon>eudicotyledons</taxon>
        <taxon>Gunneridae</taxon>
        <taxon>Pentapetalae</taxon>
        <taxon>rosids</taxon>
        <taxon>malvids</taxon>
        <taxon>Sapindales</taxon>
        <taxon>Sapindaceae</taxon>
        <taxon>Hippocastanoideae</taxon>
        <taxon>Acereae</taxon>
        <taxon>Acer</taxon>
    </lineage>
</organism>
<dbReference type="GO" id="GO:0006749">
    <property type="term" value="P:glutathione metabolic process"/>
    <property type="evidence" value="ECO:0007669"/>
    <property type="project" value="InterPro"/>
</dbReference>
<dbReference type="AlphaFoldDB" id="A0A5C7IT22"/>
<dbReference type="PROSITE" id="PS50405">
    <property type="entry name" value="GST_CTER"/>
    <property type="match status" value="1"/>
</dbReference>
<keyword evidence="4" id="KW-1185">Reference proteome</keyword>
<dbReference type="OrthoDB" id="4951845at2759"/>
<dbReference type="CDD" id="cd03185">
    <property type="entry name" value="GST_C_Tau"/>
    <property type="match status" value="1"/>
</dbReference>
<dbReference type="InterPro" id="IPR045073">
    <property type="entry name" value="Omega/Tau-like"/>
</dbReference>
<dbReference type="PANTHER" id="PTHR11260">
    <property type="entry name" value="GLUTATHIONE S-TRANSFERASE, GST, SUPERFAMILY, GST DOMAIN CONTAINING"/>
    <property type="match status" value="1"/>
</dbReference>
<evidence type="ECO:0000313" key="3">
    <source>
        <dbReference type="EMBL" id="TXG72480.1"/>
    </source>
</evidence>
<reference evidence="4" key="1">
    <citation type="journal article" date="2019" name="Gigascience">
        <title>De novo genome assembly of the endangered Acer yangbiense, a plant species with extremely small populations endemic to Yunnan Province, China.</title>
        <authorList>
            <person name="Yang J."/>
            <person name="Wariss H.M."/>
            <person name="Tao L."/>
            <person name="Zhang R."/>
            <person name="Yun Q."/>
            <person name="Hollingsworth P."/>
            <person name="Dao Z."/>
            <person name="Luo G."/>
            <person name="Guo H."/>
            <person name="Ma Y."/>
            <person name="Sun W."/>
        </authorList>
    </citation>
    <scope>NUCLEOTIDE SEQUENCE [LARGE SCALE GENOMIC DNA]</scope>
    <source>
        <strain evidence="4">cv. Malutang</strain>
    </source>
</reference>
<dbReference type="PANTHER" id="PTHR11260:SF679">
    <property type="entry name" value="GLUTATHIONE TRANSFERASE"/>
    <property type="match status" value="1"/>
</dbReference>
<dbReference type="Proteomes" id="UP000323000">
    <property type="component" value="Chromosome 1"/>
</dbReference>
<comment type="subcellular location">
    <subcellularLocation>
        <location evidence="1">Cytoplasm</location>
        <location evidence="1">Cytosol</location>
    </subcellularLocation>
</comment>
<dbReference type="EMBL" id="VAHF01000001">
    <property type="protein sequence ID" value="TXG72480.1"/>
    <property type="molecule type" value="Genomic_DNA"/>
</dbReference>
<dbReference type="Gene3D" id="1.20.1050.10">
    <property type="match status" value="1"/>
</dbReference>
<dbReference type="GO" id="GO:0005829">
    <property type="term" value="C:cytosol"/>
    <property type="evidence" value="ECO:0007669"/>
    <property type="project" value="UniProtKB-SubCell"/>
</dbReference>
<dbReference type="InterPro" id="IPR045074">
    <property type="entry name" value="GST_C_Tau"/>
</dbReference>
<dbReference type="Pfam" id="PF00043">
    <property type="entry name" value="GST_C"/>
    <property type="match status" value="1"/>
</dbReference>
<name>A0A5C7IT22_9ROSI</name>
<accession>A0A5C7IT22</accession>
<gene>
    <name evidence="3" type="ORF">EZV62_001059</name>
</gene>
<evidence type="ECO:0000256" key="1">
    <source>
        <dbReference type="ARBA" id="ARBA00004514"/>
    </source>
</evidence>
<sequence>MTHITLGLAVWRTFRSIGEELEKAIKESLEMLEIIKEHGLYGDNKYFNGEKIGMVDIALGSIVYWLGVNEEVLGVKLLQPHKFPRLHKWFQIFQEEPVIKQNLPDRDKMIIFFKLRRETLEASVAGA</sequence>
<dbReference type="GO" id="GO:0004364">
    <property type="term" value="F:glutathione transferase activity"/>
    <property type="evidence" value="ECO:0007669"/>
    <property type="project" value="InterPro"/>
</dbReference>
<protein>
    <recommendedName>
        <fullName evidence="2">GST C-terminal domain-containing protein</fullName>
    </recommendedName>
</protein>
<evidence type="ECO:0000259" key="2">
    <source>
        <dbReference type="PROSITE" id="PS50405"/>
    </source>
</evidence>
<comment type="caution">
    <text evidence="3">The sequence shown here is derived from an EMBL/GenBank/DDBJ whole genome shotgun (WGS) entry which is preliminary data.</text>
</comment>
<evidence type="ECO:0000313" key="4">
    <source>
        <dbReference type="Proteomes" id="UP000323000"/>
    </source>
</evidence>
<dbReference type="SUPFAM" id="SSF47616">
    <property type="entry name" value="GST C-terminal domain-like"/>
    <property type="match status" value="1"/>
</dbReference>
<dbReference type="InterPro" id="IPR036282">
    <property type="entry name" value="Glutathione-S-Trfase_C_sf"/>
</dbReference>
<proteinExistence type="predicted"/>